<name>A0ABW6UKE4_9ACTN</name>
<dbReference type="Proteomes" id="UP001602058">
    <property type="component" value="Unassembled WGS sequence"/>
</dbReference>
<sequence length="214" mass="24033">MAGRDFDPSAATGIVRVVCTDYAASTLGTHLLPRLLRAAPKLEVRFEPRGDDSYTDLEQDRADIVLSVLRPAAPLRWERLFTDDVICVVDHDHPVRDRFSLAEYVAARHLVITLIQQEQPLIERWLQALGHSRTAAVRAAHFSSAFAVLPGTPLVATIPRRLAEQRAATNPRMRLVEARKSSTRFPTGWSGTHVWTPIRCTPGYATCFARRRRT</sequence>
<evidence type="ECO:0000256" key="2">
    <source>
        <dbReference type="ARBA" id="ARBA00023125"/>
    </source>
</evidence>
<keyword evidence="2" id="KW-0238">DNA-binding</keyword>
<comment type="caution">
    <text evidence="5">The sequence shown here is derived from an EMBL/GenBank/DDBJ whole genome shotgun (WGS) entry which is preliminary data.</text>
</comment>
<keyword evidence="3" id="KW-0804">Transcription</keyword>
<keyword evidence="6" id="KW-1185">Reference proteome</keyword>
<evidence type="ECO:0000256" key="3">
    <source>
        <dbReference type="ARBA" id="ARBA00023163"/>
    </source>
</evidence>
<keyword evidence="1" id="KW-0805">Transcription regulation</keyword>
<feature type="domain" description="LysR substrate-binding" evidence="4">
    <location>
        <begin position="12"/>
        <end position="174"/>
    </location>
</feature>
<organism evidence="5 6">
    <name type="scientific">Streptomyces bluensis</name>
    <dbReference type="NCBI Taxonomy" id="33897"/>
    <lineage>
        <taxon>Bacteria</taxon>
        <taxon>Bacillati</taxon>
        <taxon>Actinomycetota</taxon>
        <taxon>Actinomycetes</taxon>
        <taxon>Kitasatosporales</taxon>
        <taxon>Streptomycetaceae</taxon>
        <taxon>Streptomyces</taxon>
    </lineage>
</organism>
<dbReference type="EMBL" id="JBIAWJ010000006">
    <property type="protein sequence ID" value="MFF4522665.1"/>
    <property type="molecule type" value="Genomic_DNA"/>
</dbReference>
<accession>A0ABW6UKE4</accession>
<dbReference type="InterPro" id="IPR050389">
    <property type="entry name" value="LysR-type_TF"/>
</dbReference>
<protein>
    <submittedName>
        <fullName evidence="5">LysR substrate-binding domain-containing protein</fullName>
    </submittedName>
</protein>
<evidence type="ECO:0000313" key="6">
    <source>
        <dbReference type="Proteomes" id="UP001602058"/>
    </source>
</evidence>
<dbReference type="Gene3D" id="3.40.190.10">
    <property type="entry name" value="Periplasmic binding protein-like II"/>
    <property type="match status" value="2"/>
</dbReference>
<gene>
    <name evidence="5" type="ORF">ACFY1D_14750</name>
</gene>
<proteinExistence type="predicted"/>
<dbReference type="RefSeq" id="WP_387886577.1">
    <property type="nucleotide sequence ID" value="NZ_JBIAWJ010000006.1"/>
</dbReference>
<dbReference type="PANTHER" id="PTHR30118:SF15">
    <property type="entry name" value="TRANSCRIPTIONAL REGULATORY PROTEIN"/>
    <property type="match status" value="1"/>
</dbReference>
<dbReference type="Pfam" id="PF03466">
    <property type="entry name" value="LysR_substrate"/>
    <property type="match status" value="1"/>
</dbReference>
<evidence type="ECO:0000256" key="1">
    <source>
        <dbReference type="ARBA" id="ARBA00023015"/>
    </source>
</evidence>
<reference evidence="5 6" key="1">
    <citation type="submission" date="2024-10" db="EMBL/GenBank/DDBJ databases">
        <title>The Natural Products Discovery Center: Release of the First 8490 Sequenced Strains for Exploring Actinobacteria Biosynthetic Diversity.</title>
        <authorList>
            <person name="Kalkreuter E."/>
            <person name="Kautsar S.A."/>
            <person name="Yang D."/>
            <person name="Bader C.D."/>
            <person name="Teijaro C.N."/>
            <person name="Fluegel L."/>
            <person name="Davis C.M."/>
            <person name="Simpson J.R."/>
            <person name="Lauterbach L."/>
            <person name="Steele A.D."/>
            <person name="Gui C."/>
            <person name="Meng S."/>
            <person name="Li G."/>
            <person name="Viehrig K."/>
            <person name="Ye F."/>
            <person name="Su P."/>
            <person name="Kiefer A.F."/>
            <person name="Nichols A."/>
            <person name="Cepeda A.J."/>
            <person name="Yan W."/>
            <person name="Fan B."/>
            <person name="Jiang Y."/>
            <person name="Adhikari A."/>
            <person name="Zheng C.-J."/>
            <person name="Schuster L."/>
            <person name="Cowan T.M."/>
            <person name="Smanski M.J."/>
            <person name="Chevrette M.G."/>
            <person name="De Carvalho L.P.S."/>
            <person name="Shen B."/>
        </authorList>
    </citation>
    <scope>NUCLEOTIDE SEQUENCE [LARGE SCALE GENOMIC DNA]</scope>
    <source>
        <strain evidence="5 6">NPDC001390</strain>
    </source>
</reference>
<dbReference type="InterPro" id="IPR037402">
    <property type="entry name" value="YidZ_PBP2"/>
</dbReference>
<dbReference type="InterPro" id="IPR005119">
    <property type="entry name" value="LysR_subst-bd"/>
</dbReference>
<evidence type="ECO:0000313" key="5">
    <source>
        <dbReference type="EMBL" id="MFF4522665.1"/>
    </source>
</evidence>
<dbReference type="CDD" id="cd08417">
    <property type="entry name" value="PBP2_Nitroaromatics_like"/>
    <property type="match status" value="1"/>
</dbReference>
<dbReference type="SUPFAM" id="SSF53850">
    <property type="entry name" value="Periplasmic binding protein-like II"/>
    <property type="match status" value="1"/>
</dbReference>
<evidence type="ECO:0000259" key="4">
    <source>
        <dbReference type="Pfam" id="PF03466"/>
    </source>
</evidence>
<dbReference type="PANTHER" id="PTHR30118">
    <property type="entry name" value="HTH-TYPE TRANSCRIPTIONAL REGULATOR LEUO-RELATED"/>
    <property type="match status" value="1"/>
</dbReference>